<feature type="transmembrane region" description="Helical" evidence="9">
    <location>
        <begin position="35"/>
        <end position="54"/>
    </location>
</feature>
<reference evidence="10 11" key="1">
    <citation type="submission" date="2014-07" db="EMBL/GenBank/DDBJ databases">
        <title>Genomic and transcriptomic analysis on Apis cerana provide comprehensive insights into honey bee biology.</title>
        <authorList>
            <person name="Diao Q."/>
            <person name="Sun L."/>
            <person name="Zheng H."/>
            <person name="Zheng H."/>
            <person name="Xu S."/>
            <person name="Wang S."/>
            <person name="Zeng Z."/>
            <person name="Hu F."/>
            <person name="Su S."/>
            <person name="Wu J."/>
        </authorList>
    </citation>
    <scope>NUCLEOTIDE SEQUENCE [LARGE SCALE GENOMIC DNA]</scope>
    <source>
        <tissue evidence="10">Pupae without intestine</tissue>
    </source>
</reference>
<evidence type="ECO:0000256" key="4">
    <source>
        <dbReference type="ARBA" id="ARBA00022725"/>
    </source>
</evidence>
<dbReference type="Proteomes" id="UP000242457">
    <property type="component" value="Unassembled WGS sequence"/>
</dbReference>
<keyword evidence="5 9" id="KW-1133">Transmembrane helix</keyword>
<evidence type="ECO:0000256" key="6">
    <source>
        <dbReference type="ARBA" id="ARBA00023136"/>
    </source>
</evidence>
<evidence type="ECO:0000256" key="1">
    <source>
        <dbReference type="ARBA" id="ARBA00004141"/>
    </source>
</evidence>
<dbReference type="STRING" id="94128.A0A2A3E3F1"/>
<name>A0A2A3E3F1_APICC</name>
<keyword evidence="4" id="KW-0552">Olfaction</keyword>
<comment type="subcellular location">
    <subcellularLocation>
        <location evidence="1">Membrane</location>
        <topology evidence="1">Multi-pass membrane protein</topology>
    </subcellularLocation>
</comment>
<gene>
    <name evidence="10" type="ORF">APICC_04782</name>
</gene>
<keyword evidence="6 9" id="KW-0472">Membrane</keyword>
<evidence type="ECO:0000256" key="5">
    <source>
        <dbReference type="ARBA" id="ARBA00022989"/>
    </source>
</evidence>
<organism evidence="10 11">
    <name type="scientific">Apis cerana cerana</name>
    <name type="common">Oriental honeybee</name>
    <dbReference type="NCBI Taxonomy" id="94128"/>
    <lineage>
        <taxon>Eukaryota</taxon>
        <taxon>Metazoa</taxon>
        <taxon>Ecdysozoa</taxon>
        <taxon>Arthropoda</taxon>
        <taxon>Hexapoda</taxon>
        <taxon>Insecta</taxon>
        <taxon>Pterygota</taxon>
        <taxon>Neoptera</taxon>
        <taxon>Endopterygota</taxon>
        <taxon>Hymenoptera</taxon>
        <taxon>Apocrita</taxon>
        <taxon>Aculeata</taxon>
        <taxon>Apoidea</taxon>
        <taxon>Anthophila</taxon>
        <taxon>Apidae</taxon>
        <taxon>Apis</taxon>
    </lineage>
</organism>
<evidence type="ECO:0000313" key="11">
    <source>
        <dbReference type="Proteomes" id="UP000242457"/>
    </source>
</evidence>
<sequence length="212" mass="24658">MSKELRLYKKYASFVKLFLLIGGICPITRELNIIYRYIPIWAIFSCFIELCAVGNSSLQNIENIPLLTASLILFGTILNVITKASCFFIHRKKLQQVNDILSSILEEILSEIYIKSTVLMFVTSIIYSMKPMIIKLFYDRSSIDDKNKRNKEKSYQQIFRECVEKHVLLLKCRNIIQEIYGPIILLVTITNAMSMCSIIFQLFQNNILTNYI</sequence>
<dbReference type="GO" id="GO:0016020">
    <property type="term" value="C:membrane"/>
    <property type="evidence" value="ECO:0007669"/>
    <property type="project" value="UniProtKB-SubCell"/>
</dbReference>
<protein>
    <recommendedName>
        <fullName evidence="12">Gustatory receptor</fullName>
    </recommendedName>
</protein>
<keyword evidence="3 9" id="KW-0812">Transmembrane</keyword>
<evidence type="ECO:0000256" key="9">
    <source>
        <dbReference type="SAM" id="Phobius"/>
    </source>
</evidence>
<evidence type="ECO:0000256" key="3">
    <source>
        <dbReference type="ARBA" id="ARBA00022692"/>
    </source>
</evidence>
<evidence type="ECO:0000313" key="10">
    <source>
        <dbReference type="EMBL" id="PBC26228.1"/>
    </source>
</evidence>
<dbReference type="EMBL" id="KZ288403">
    <property type="protein sequence ID" value="PBC26228.1"/>
    <property type="molecule type" value="Genomic_DNA"/>
</dbReference>
<keyword evidence="2" id="KW-0716">Sensory transduction</keyword>
<evidence type="ECO:0008006" key="12">
    <source>
        <dbReference type="Google" id="ProtNLM"/>
    </source>
</evidence>
<accession>A0A2A3E3F1</accession>
<keyword evidence="7" id="KW-0675">Receptor</keyword>
<dbReference type="Pfam" id="PF02949">
    <property type="entry name" value="7tm_6"/>
    <property type="match status" value="1"/>
</dbReference>
<dbReference type="GO" id="GO:0004984">
    <property type="term" value="F:olfactory receptor activity"/>
    <property type="evidence" value="ECO:0007669"/>
    <property type="project" value="InterPro"/>
</dbReference>
<keyword evidence="11" id="KW-1185">Reference proteome</keyword>
<evidence type="ECO:0000256" key="2">
    <source>
        <dbReference type="ARBA" id="ARBA00022606"/>
    </source>
</evidence>
<dbReference type="AlphaFoldDB" id="A0A2A3E3F1"/>
<evidence type="ECO:0000256" key="7">
    <source>
        <dbReference type="ARBA" id="ARBA00023170"/>
    </source>
</evidence>
<proteinExistence type="predicted"/>
<evidence type="ECO:0000256" key="8">
    <source>
        <dbReference type="ARBA" id="ARBA00023224"/>
    </source>
</evidence>
<dbReference type="GO" id="GO:0007165">
    <property type="term" value="P:signal transduction"/>
    <property type="evidence" value="ECO:0007669"/>
    <property type="project" value="UniProtKB-KW"/>
</dbReference>
<dbReference type="InterPro" id="IPR004117">
    <property type="entry name" value="7tm6_olfct_rcpt"/>
</dbReference>
<dbReference type="OrthoDB" id="7548151at2759"/>
<feature type="transmembrane region" description="Helical" evidence="9">
    <location>
        <begin position="179"/>
        <end position="203"/>
    </location>
</feature>
<dbReference type="GO" id="GO:0005549">
    <property type="term" value="F:odorant binding"/>
    <property type="evidence" value="ECO:0007669"/>
    <property type="project" value="InterPro"/>
</dbReference>
<feature type="transmembrane region" description="Helical" evidence="9">
    <location>
        <begin position="66"/>
        <end position="90"/>
    </location>
</feature>
<keyword evidence="8" id="KW-0807">Transducer</keyword>